<sequence>MCVEDSFNIRSKFEYWNNRVLNARVMRTASVPSLYCREVRCGGNCSSRLSWSSVWHGPRGTRLRRRCLLFGGARNGLTVQRAVLRPHGLSGHVSDQIEISPLLCLPLLAHSTTSPPPPYSI</sequence>
<dbReference type="AlphaFoldDB" id="A0AAU9V2T7"/>
<proteinExistence type="predicted"/>
<comment type="caution">
    <text evidence="1">The sequence shown here is derived from an EMBL/GenBank/DDBJ whole genome shotgun (WGS) entry which is preliminary data.</text>
</comment>
<dbReference type="EMBL" id="CAKOGL010000027">
    <property type="protein sequence ID" value="CAH2104522.1"/>
    <property type="molecule type" value="Genomic_DNA"/>
</dbReference>
<name>A0AAU9V2T7_EUPED</name>
<accession>A0AAU9V2T7</accession>
<evidence type="ECO:0000313" key="1">
    <source>
        <dbReference type="EMBL" id="CAH2104522.1"/>
    </source>
</evidence>
<organism evidence="1 2">
    <name type="scientific">Euphydryas editha</name>
    <name type="common">Edith's checkerspot</name>
    <dbReference type="NCBI Taxonomy" id="104508"/>
    <lineage>
        <taxon>Eukaryota</taxon>
        <taxon>Metazoa</taxon>
        <taxon>Ecdysozoa</taxon>
        <taxon>Arthropoda</taxon>
        <taxon>Hexapoda</taxon>
        <taxon>Insecta</taxon>
        <taxon>Pterygota</taxon>
        <taxon>Neoptera</taxon>
        <taxon>Endopterygota</taxon>
        <taxon>Lepidoptera</taxon>
        <taxon>Glossata</taxon>
        <taxon>Ditrysia</taxon>
        <taxon>Papilionoidea</taxon>
        <taxon>Nymphalidae</taxon>
        <taxon>Nymphalinae</taxon>
        <taxon>Euphydryas</taxon>
    </lineage>
</organism>
<gene>
    <name evidence="1" type="ORF">EEDITHA_LOCUS18887</name>
</gene>
<keyword evidence="2" id="KW-1185">Reference proteome</keyword>
<protein>
    <submittedName>
        <fullName evidence="1">Uncharacterized protein</fullName>
    </submittedName>
</protein>
<evidence type="ECO:0000313" key="2">
    <source>
        <dbReference type="Proteomes" id="UP001153954"/>
    </source>
</evidence>
<reference evidence="1" key="1">
    <citation type="submission" date="2022-03" db="EMBL/GenBank/DDBJ databases">
        <authorList>
            <person name="Tunstrom K."/>
        </authorList>
    </citation>
    <scope>NUCLEOTIDE SEQUENCE</scope>
</reference>
<dbReference type="Proteomes" id="UP001153954">
    <property type="component" value="Unassembled WGS sequence"/>
</dbReference>